<comment type="subcellular location">
    <subcellularLocation>
        <location evidence="1">Periplasm</location>
    </subcellularLocation>
</comment>
<feature type="domain" description="SsuA/THI5-like" evidence="4">
    <location>
        <begin position="61"/>
        <end position="271"/>
    </location>
</feature>
<comment type="similarity">
    <text evidence="2">Belongs to the bacterial solute-binding protein SsuA/TauA family.</text>
</comment>
<dbReference type="Pfam" id="PF09084">
    <property type="entry name" value="NMT1"/>
    <property type="match status" value="1"/>
</dbReference>
<proteinExistence type="inferred from homology"/>
<organism evidence="5 6">
    <name type="scientific">Actinomycetospora termitidis</name>
    <dbReference type="NCBI Taxonomy" id="3053470"/>
    <lineage>
        <taxon>Bacteria</taxon>
        <taxon>Bacillati</taxon>
        <taxon>Actinomycetota</taxon>
        <taxon>Actinomycetes</taxon>
        <taxon>Pseudonocardiales</taxon>
        <taxon>Pseudonocardiaceae</taxon>
        <taxon>Actinomycetospora</taxon>
    </lineage>
</organism>
<sequence>MTARCFREVDVAQVRRPRFLRVVALAAVAFVVVLLAGCSAAPTDGAPERTRITVTSLPIVDVAPLYLAQQQGFFRDAGLDVTIRPLTSSPQGFAGLADGSVDIVAGANYVTYLEAQARGDADLRVVSEAALASPDLDQVVVGPRSGIRDVTQLAGRTVAVNTPAPNIQTLALDRVLAARGVGPVRYVTMPFAQAVGALGAGTLDAAWLVEPFVTQAEQAVGALPVVDPCSGPTAALPLDGYFTTSRFAEQFPRTVAAFRAALARGAAAAADSRATTAVLPTYAPVDGPTATLITLPNYPTTVQAARIQRVADLMSAAGMIDRRLDAASLIAG</sequence>
<dbReference type="EMBL" id="JASVWF010000010">
    <property type="protein sequence ID" value="MDL5160305.1"/>
    <property type="molecule type" value="Genomic_DNA"/>
</dbReference>
<protein>
    <submittedName>
        <fullName evidence="5">ABC transporter substrate-binding protein</fullName>
    </submittedName>
</protein>
<evidence type="ECO:0000256" key="1">
    <source>
        <dbReference type="ARBA" id="ARBA00004418"/>
    </source>
</evidence>
<reference evidence="5 6" key="1">
    <citation type="submission" date="2023-06" db="EMBL/GenBank/DDBJ databases">
        <title>Actinomycetospora Odt1-22.</title>
        <authorList>
            <person name="Supong K."/>
        </authorList>
    </citation>
    <scope>NUCLEOTIDE SEQUENCE [LARGE SCALE GENOMIC DNA]</scope>
    <source>
        <strain evidence="5 6">Odt1-22</strain>
    </source>
</reference>
<comment type="caution">
    <text evidence="5">The sequence shown here is derived from an EMBL/GenBank/DDBJ whole genome shotgun (WGS) entry which is preliminary data.</text>
</comment>
<dbReference type="RefSeq" id="WP_286056910.1">
    <property type="nucleotide sequence ID" value="NZ_JASVWF010000010.1"/>
</dbReference>
<evidence type="ECO:0000256" key="3">
    <source>
        <dbReference type="ARBA" id="ARBA00022729"/>
    </source>
</evidence>
<dbReference type="SUPFAM" id="SSF53850">
    <property type="entry name" value="Periplasmic binding protein-like II"/>
    <property type="match status" value="1"/>
</dbReference>
<evidence type="ECO:0000259" key="4">
    <source>
        <dbReference type="Pfam" id="PF09084"/>
    </source>
</evidence>
<dbReference type="Proteomes" id="UP001231924">
    <property type="component" value="Unassembled WGS sequence"/>
</dbReference>
<dbReference type="PANTHER" id="PTHR30024">
    <property type="entry name" value="ALIPHATIC SULFONATES-BINDING PROTEIN-RELATED"/>
    <property type="match status" value="1"/>
</dbReference>
<keyword evidence="3" id="KW-0732">Signal</keyword>
<evidence type="ECO:0000256" key="2">
    <source>
        <dbReference type="ARBA" id="ARBA00010742"/>
    </source>
</evidence>
<evidence type="ECO:0000313" key="5">
    <source>
        <dbReference type="EMBL" id="MDL5160305.1"/>
    </source>
</evidence>
<dbReference type="InterPro" id="IPR015168">
    <property type="entry name" value="SsuA/THI5"/>
</dbReference>
<accession>A0ABT7MI12</accession>
<name>A0ABT7MI12_9PSEU</name>
<evidence type="ECO:0000313" key="6">
    <source>
        <dbReference type="Proteomes" id="UP001231924"/>
    </source>
</evidence>
<dbReference type="Gene3D" id="3.40.190.10">
    <property type="entry name" value="Periplasmic binding protein-like II"/>
    <property type="match status" value="2"/>
</dbReference>
<dbReference type="PANTHER" id="PTHR30024:SF47">
    <property type="entry name" value="TAURINE-BINDING PERIPLASMIC PROTEIN"/>
    <property type="match status" value="1"/>
</dbReference>
<gene>
    <name evidence="5" type="ORF">QRT03_30355</name>
</gene>
<keyword evidence="6" id="KW-1185">Reference proteome</keyword>